<dbReference type="PANTHER" id="PTHR42643">
    <property type="entry name" value="IONOTROPIC RECEPTOR 20A-RELATED"/>
    <property type="match status" value="1"/>
</dbReference>
<dbReference type="GO" id="GO:0005886">
    <property type="term" value="C:plasma membrane"/>
    <property type="evidence" value="ECO:0007669"/>
    <property type="project" value="UniProtKB-SubCell"/>
</dbReference>
<dbReference type="RefSeq" id="XP_023171991.2">
    <property type="nucleotide sequence ID" value="XM_023316223.2"/>
</dbReference>
<keyword evidence="4 8" id="KW-1133">Transmembrane helix</keyword>
<evidence type="ECO:0000313" key="10">
    <source>
        <dbReference type="Proteomes" id="UP000504633"/>
    </source>
</evidence>
<evidence type="ECO:0000256" key="4">
    <source>
        <dbReference type="ARBA" id="ARBA00022989"/>
    </source>
</evidence>
<keyword evidence="6" id="KW-0675">Receptor</keyword>
<comment type="subcellular location">
    <subcellularLocation>
        <location evidence="1">Cell membrane</location>
        <topology evidence="1">Multi-pass membrane protein</topology>
    </subcellularLocation>
</comment>
<dbReference type="OMA" id="DIWLGFI"/>
<feature type="transmembrane region" description="Helical" evidence="8">
    <location>
        <begin position="324"/>
        <end position="342"/>
    </location>
</feature>
<dbReference type="KEGG" id="dhe:111600206"/>
<keyword evidence="9" id="KW-0732">Signal</keyword>
<keyword evidence="10" id="KW-1185">Reference proteome</keyword>
<evidence type="ECO:0000256" key="8">
    <source>
        <dbReference type="SAM" id="Phobius"/>
    </source>
</evidence>
<dbReference type="AlphaFoldDB" id="A0A6J1LXD0"/>
<dbReference type="Gene3D" id="3.40.190.10">
    <property type="entry name" value="Periplasmic binding protein-like II"/>
    <property type="match status" value="1"/>
</dbReference>
<feature type="signal peptide" evidence="9">
    <location>
        <begin position="1"/>
        <end position="16"/>
    </location>
</feature>
<evidence type="ECO:0000313" key="11">
    <source>
        <dbReference type="RefSeq" id="XP_023171991.2"/>
    </source>
</evidence>
<dbReference type="GeneID" id="111600206"/>
<dbReference type="OrthoDB" id="8195814at2759"/>
<evidence type="ECO:0000256" key="7">
    <source>
        <dbReference type="ARBA" id="ARBA00023180"/>
    </source>
</evidence>
<proteinExistence type="predicted"/>
<dbReference type="Proteomes" id="UP000504633">
    <property type="component" value="Unplaced"/>
</dbReference>
<evidence type="ECO:0000256" key="9">
    <source>
        <dbReference type="SAM" id="SignalP"/>
    </source>
</evidence>
<evidence type="ECO:0000256" key="5">
    <source>
        <dbReference type="ARBA" id="ARBA00023136"/>
    </source>
</evidence>
<feature type="transmembrane region" description="Helical" evidence="8">
    <location>
        <begin position="582"/>
        <end position="600"/>
    </location>
</feature>
<feature type="chain" id="PRO_5026885977" evidence="9">
    <location>
        <begin position="17"/>
        <end position="618"/>
    </location>
</feature>
<evidence type="ECO:0000256" key="3">
    <source>
        <dbReference type="ARBA" id="ARBA00022692"/>
    </source>
</evidence>
<keyword evidence="2" id="KW-1003">Cell membrane</keyword>
<name>A0A6J1LXD0_DROHY</name>
<dbReference type="InterPro" id="IPR052192">
    <property type="entry name" value="Insect_Ionotropic_Sensory_Rcpt"/>
</dbReference>
<feature type="transmembrane region" description="Helical" evidence="8">
    <location>
        <begin position="391"/>
        <end position="415"/>
    </location>
</feature>
<reference evidence="11" key="1">
    <citation type="submission" date="2025-08" db="UniProtKB">
        <authorList>
            <consortium name="RefSeq"/>
        </authorList>
    </citation>
    <scope>IDENTIFICATION</scope>
    <source>
        <strain evidence="11">15085-1641.00</strain>
        <tissue evidence="11">Whole body</tissue>
    </source>
</reference>
<gene>
    <name evidence="11" type="primary">LOC111600206</name>
</gene>
<dbReference type="FunFam" id="3.40.190.10:FF:000289">
    <property type="entry name" value="Ionotropic receptor 10a"/>
    <property type="match status" value="1"/>
</dbReference>
<evidence type="ECO:0000256" key="1">
    <source>
        <dbReference type="ARBA" id="ARBA00004651"/>
    </source>
</evidence>
<protein>
    <submittedName>
        <fullName evidence="11">Uncharacterized protein LOC111600206</fullName>
    </submittedName>
</protein>
<dbReference type="PANTHER" id="PTHR42643:SF38">
    <property type="entry name" value="IONOTROPIC RECEPTOR 100A"/>
    <property type="match status" value="1"/>
</dbReference>
<organism evidence="10 11">
    <name type="scientific">Drosophila hydei</name>
    <name type="common">Fruit fly</name>
    <dbReference type="NCBI Taxonomy" id="7224"/>
    <lineage>
        <taxon>Eukaryota</taxon>
        <taxon>Metazoa</taxon>
        <taxon>Ecdysozoa</taxon>
        <taxon>Arthropoda</taxon>
        <taxon>Hexapoda</taxon>
        <taxon>Insecta</taxon>
        <taxon>Pterygota</taxon>
        <taxon>Neoptera</taxon>
        <taxon>Endopterygota</taxon>
        <taxon>Diptera</taxon>
        <taxon>Brachycera</taxon>
        <taxon>Muscomorpha</taxon>
        <taxon>Ephydroidea</taxon>
        <taxon>Drosophilidae</taxon>
        <taxon>Drosophila</taxon>
    </lineage>
</organism>
<accession>A0A6J1LXD0</accession>
<evidence type="ECO:0000256" key="2">
    <source>
        <dbReference type="ARBA" id="ARBA00022475"/>
    </source>
</evidence>
<keyword evidence="7" id="KW-0325">Glycoprotein</keyword>
<keyword evidence="5 8" id="KW-0472">Membrane</keyword>
<evidence type="ECO:0000256" key="6">
    <source>
        <dbReference type="ARBA" id="ARBA00023170"/>
    </source>
</evidence>
<dbReference type="SUPFAM" id="SSF53850">
    <property type="entry name" value="Periplasmic binding protein-like II"/>
    <property type="match status" value="1"/>
</dbReference>
<keyword evidence="3 8" id="KW-0812">Transmembrane</keyword>
<dbReference type="CTD" id="32067"/>
<sequence length="618" mass="70485">MWAQLLLLALFGCSYSRPASLDVLLAEPLRSIPFLHVLLRQGEQLQEDARNGNVMWFMQLTDVPHTMHSYDEVRPLELDSNLMDLDSRGSLVLVISLAQLISGGGAVSSAGRAGVYFYIVPDVVDSLSREQQLQMEQSCRQLWTQHRIFNRYIITAGEVWIYDPFAHSEQAFGLLVPYAGGEPLHTLLFHDMRGYPLRIQIFKSVYARPQLDPKTGLLRSITGVDWEVALLIAKRLNFTMLLQQPDKNYFGERSANGSYNGAIGSILNDGLDVCLTGFFVKDYLVQDYMDFTVAVYDDQLCIYAPKARRIPQSILPIFAVGYDIWLGFILMAFVCAFIWLLLRMINLQLHIVSIQNRRLWQQALGIVVDTWVVWVRVNLSHLPESYAERMFIGSLCLVSVIFGAIFESSLSTVYIHPLYYKDIITLQDLDDSGLKVVYKYTSMADDLFFSETSPLFASLNKKLLWNRDLNADVTNEVATVGGKAGVSRYSSLMMESVNFLLMRRIWIVPECPKYYTISYVLPRDAPWEEAINAQLLRLLNAGLIPKWIQDQKFRVTVRTRTALKDEAESSEVRVLTIGDLQLAFYVVIVGTLLASFAFMAEHAFYRHRQHRTQATKKL</sequence>